<name>A0AAD7LGY4_QUISA</name>
<proteinExistence type="predicted"/>
<dbReference type="Proteomes" id="UP001163823">
    <property type="component" value="Chromosome 9"/>
</dbReference>
<sequence length="110" mass="12901">MWQLEDKMECIGMGYDFFLNRFYKLEDMQKVLKEGPRFINAHFMTIRAWTPNFKASTATFSSVATWIRLPELPIECYDILKEIVGDIGVVLRIDENIAESLRGLFARLYI</sequence>
<evidence type="ECO:0000259" key="1">
    <source>
        <dbReference type="Pfam" id="PF14111"/>
    </source>
</evidence>
<dbReference type="GO" id="GO:0004519">
    <property type="term" value="F:endonuclease activity"/>
    <property type="evidence" value="ECO:0007669"/>
    <property type="project" value="UniProtKB-KW"/>
</dbReference>
<keyword evidence="2" id="KW-0378">Hydrolase</keyword>
<protein>
    <submittedName>
        <fullName evidence="2">Endonuclease/exonuclease/phosphatase</fullName>
    </submittedName>
</protein>
<keyword evidence="3" id="KW-1185">Reference proteome</keyword>
<dbReference type="InterPro" id="IPR025558">
    <property type="entry name" value="DUF4283"/>
</dbReference>
<dbReference type="InterPro" id="IPR040256">
    <property type="entry name" value="At4g02000-like"/>
</dbReference>
<dbReference type="Pfam" id="PF14111">
    <property type="entry name" value="DUF4283"/>
    <property type="match status" value="1"/>
</dbReference>
<keyword evidence="2" id="KW-0255">Endonuclease</keyword>
<evidence type="ECO:0000313" key="2">
    <source>
        <dbReference type="EMBL" id="KAJ7957632.1"/>
    </source>
</evidence>
<keyword evidence="2" id="KW-0540">Nuclease</keyword>
<dbReference type="PANTHER" id="PTHR31286">
    <property type="entry name" value="GLYCINE-RICH CELL WALL STRUCTURAL PROTEIN 1.8-LIKE"/>
    <property type="match status" value="1"/>
</dbReference>
<organism evidence="2 3">
    <name type="scientific">Quillaja saponaria</name>
    <name type="common">Soap bark tree</name>
    <dbReference type="NCBI Taxonomy" id="32244"/>
    <lineage>
        <taxon>Eukaryota</taxon>
        <taxon>Viridiplantae</taxon>
        <taxon>Streptophyta</taxon>
        <taxon>Embryophyta</taxon>
        <taxon>Tracheophyta</taxon>
        <taxon>Spermatophyta</taxon>
        <taxon>Magnoliopsida</taxon>
        <taxon>eudicotyledons</taxon>
        <taxon>Gunneridae</taxon>
        <taxon>Pentapetalae</taxon>
        <taxon>rosids</taxon>
        <taxon>fabids</taxon>
        <taxon>Fabales</taxon>
        <taxon>Quillajaceae</taxon>
        <taxon>Quillaja</taxon>
    </lineage>
</organism>
<reference evidence="2" key="1">
    <citation type="journal article" date="2023" name="Science">
        <title>Elucidation of the pathway for biosynthesis of saponin adjuvants from the soapbark tree.</title>
        <authorList>
            <person name="Reed J."/>
            <person name="Orme A."/>
            <person name="El-Demerdash A."/>
            <person name="Owen C."/>
            <person name="Martin L.B.B."/>
            <person name="Misra R.C."/>
            <person name="Kikuchi S."/>
            <person name="Rejzek M."/>
            <person name="Martin A.C."/>
            <person name="Harkess A."/>
            <person name="Leebens-Mack J."/>
            <person name="Louveau T."/>
            <person name="Stephenson M.J."/>
            <person name="Osbourn A."/>
        </authorList>
    </citation>
    <scope>NUCLEOTIDE SEQUENCE</scope>
    <source>
        <strain evidence="2">S10</strain>
    </source>
</reference>
<dbReference type="AlphaFoldDB" id="A0AAD7LGY4"/>
<feature type="domain" description="DUF4283" evidence="1">
    <location>
        <begin position="1"/>
        <end position="55"/>
    </location>
</feature>
<evidence type="ECO:0000313" key="3">
    <source>
        <dbReference type="Proteomes" id="UP001163823"/>
    </source>
</evidence>
<gene>
    <name evidence="2" type="ORF">O6P43_023912</name>
</gene>
<dbReference type="KEGG" id="qsa:O6P43_023912"/>
<accession>A0AAD7LGY4</accession>
<dbReference type="PANTHER" id="PTHR31286:SF99">
    <property type="entry name" value="DUF4283 DOMAIN-CONTAINING PROTEIN"/>
    <property type="match status" value="1"/>
</dbReference>
<comment type="caution">
    <text evidence="2">The sequence shown here is derived from an EMBL/GenBank/DDBJ whole genome shotgun (WGS) entry which is preliminary data.</text>
</comment>
<dbReference type="EMBL" id="JARAOO010000009">
    <property type="protein sequence ID" value="KAJ7957632.1"/>
    <property type="molecule type" value="Genomic_DNA"/>
</dbReference>